<dbReference type="OrthoDB" id="8592994at2"/>
<dbReference type="Pfam" id="PF20411">
    <property type="entry name" value="DUF6697"/>
    <property type="match status" value="1"/>
</dbReference>
<comment type="caution">
    <text evidence="2">The sequence shown here is derived from an EMBL/GenBank/DDBJ whole genome shotgun (WGS) entry which is preliminary data.</text>
</comment>
<dbReference type="InterPro" id="IPR046520">
    <property type="entry name" value="DUF6697"/>
</dbReference>
<dbReference type="RefSeq" id="WP_134193312.1">
    <property type="nucleotide sequence ID" value="NZ_JBHLUW010000022.1"/>
</dbReference>
<name>A0A4R8LNQ2_9BURK</name>
<feature type="domain" description="DUF6697" evidence="1">
    <location>
        <begin position="10"/>
        <end position="102"/>
    </location>
</feature>
<accession>A0A4R8LNQ2</accession>
<keyword evidence="3" id="KW-1185">Reference proteome</keyword>
<sequence length="125" mass="13762">MDEFEIGKEYSREYIHTVCGGSKQAFLPTKRGKVVAACLRMDLNPQAPDVVLCNSGAAARAAGRTLAKQDGAIPVFIRAETDRFRYVGQYATDQSLTAPLECEPYARNSSFTVGQISRVIKLKRC</sequence>
<dbReference type="EMBL" id="SORE01000013">
    <property type="protein sequence ID" value="TDY46569.1"/>
    <property type="molecule type" value="Genomic_DNA"/>
</dbReference>
<gene>
    <name evidence="2" type="ORF">BX592_113198</name>
</gene>
<evidence type="ECO:0000313" key="3">
    <source>
        <dbReference type="Proteomes" id="UP000295509"/>
    </source>
</evidence>
<evidence type="ECO:0000313" key="2">
    <source>
        <dbReference type="EMBL" id="TDY46569.1"/>
    </source>
</evidence>
<organism evidence="2 3">
    <name type="scientific">Paraburkholderia rhizosphaerae</name>
    <dbReference type="NCBI Taxonomy" id="480658"/>
    <lineage>
        <taxon>Bacteria</taxon>
        <taxon>Pseudomonadati</taxon>
        <taxon>Pseudomonadota</taxon>
        <taxon>Betaproteobacteria</taxon>
        <taxon>Burkholderiales</taxon>
        <taxon>Burkholderiaceae</taxon>
        <taxon>Paraburkholderia</taxon>
    </lineage>
</organism>
<protein>
    <recommendedName>
        <fullName evidence="1">DUF6697 domain-containing protein</fullName>
    </recommendedName>
</protein>
<dbReference type="Proteomes" id="UP000295509">
    <property type="component" value="Unassembled WGS sequence"/>
</dbReference>
<proteinExistence type="predicted"/>
<reference evidence="2 3" key="1">
    <citation type="submission" date="2019-03" db="EMBL/GenBank/DDBJ databases">
        <title>Genomic Encyclopedia of Type Strains, Phase III (KMG-III): the genomes of soil and plant-associated and newly described type strains.</title>
        <authorList>
            <person name="Whitman W."/>
        </authorList>
    </citation>
    <scope>NUCLEOTIDE SEQUENCE [LARGE SCALE GENOMIC DNA]</scope>
    <source>
        <strain evidence="2 3">LMG 29544</strain>
    </source>
</reference>
<evidence type="ECO:0000259" key="1">
    <source>
        <dbReference type="Pfam" id="PF20411"/>
    </source>
</evidence>
<dbReference type="AlphaFoldDB" id="A0A4R8LNQ2"/>